<evidence type="ECO:0000313" key="11">
    <source>
        <dbReference type="Proteomes" id="UP000516380"/>
    </source>
</evidence>
<dbReference type="PROSITE" id="PS00606">
    <property type="entry name" value="KS3_1"/>
    <property type="match status" value="1"/>
</dbReference>
<dbReference type="SUPFAM" id="SSF52151">
    <property type="entry name" value="FabD/lysophospholipase-like"/>
    <property type="match status" value="1"/>
</dbReference>
<dbReference type="GO" id="GO:0005737">
    <property type="term" value="C:cytoplasm"/>
    <property type="evidence" value="ECO:0007669"/>
    <property type="project" value="TreeGrafter"/>
</dbReference>
<dbReference type="PROSITE" id="PS00012">
    <property type="entry name" value="PHOSPHOPANTETHEINE"/>
    <property type="match status" value="1"/>
</dbReference>
<dbReference type="SUPFAM" id="SSF47336">
    <property type="entry name" value="ACP-like"/>
    <property type="match status" value="1"/>
</dbReference>
<dbReference type="GO" id="GO:0031177">
    <property type="term" value="F:phosphopantetheine binding"/>
    <property type="evidence" value="ECO:0007669"/>
    <property type="project" value="InterPro"/>
</dbReference>
<dbReference type="PROSITE" id="PS52004">
    <property type="entry name" value="KS3_2"/>
    <property type="match status" value="1"/>
</dbReference>
<dbReference type="Pfam" id="PF16197">
    <property type="entry name" value="KAsynt_C_assoc"/>
    <property type="match status" value="1"/>
</dbReference>
<dbReference type="SMART" id="SM00827">
    <property type="entry name" value="PKS_AT"/>
    <property type="match status" value="1"/>
</dbReference>
<dbReference type="GO" id="GO:0004315">
    <property type="term" value="F:3-oxoacyl-[acyl-carrier-protein] synthase activity"/>
    <property type="evidence" value="ECO:0007669"/>
    <property type="project" value="InterPro"/>
</dbReference>
<evidence type="ECO:0000256" key="2">
    <source>
        <dbReference type="ARBA" id="ARBA00022553"/>
    </source>
</evidence>
<keyword evidence="3" id="KW-0808">Transferase</keyword>
<dbReference type="PANTHER" id="PTHR43775:SF37">
    <property type="entry name" value="SI:DKEY-61P9.11"/>
    <property type="match status" value="1"/>
</dbReference>
<dbReference type="Gene3D" id="1.10.1240.100">
    <property type="match status" value="1"/>
</dbReference>
<feature type="region of interest" description="Disordered" evidence="7">
    <location>
        <begin position="133"/>
        <end position="223"/>
    </location>
</feature>
<dbReference type="InterPro" id="IPR016035">
    <property type="entry name" value="Acyl_Trfase/lysoPLipase"/>
</dbReference>
<feature type="domain" description="Ketosynthase family 3 (KS3)" evidence="9">
    <location>
        <begin position="133"/>
        <end position="593"/>
    </location>
</feature>
<dbReference type="GO" id="GO:0004312">
    <property type="term" value="F:fatty acid synthase activity"/>
    <property type="evidence" value="ECO:0007669"/>
    <property type="project" value="TreeGrafter"/>
</dbReference>
<gene>
    <name evidence="10" type="ORF">NIIDMKKI_50230</name>
</gene>
<keyword evidence="11" id="KW-1185">Reference proteome</keyword>
<keyword evidence="2" id="KW-0597">Phosphoprotein</keyword>
<reference evidence="10 11" key="1">
    <citation type="submission" date="2020-07" db="EMBL/GenBank/DDBJ databases">
        <title>Mycobacterium kansasii (former subtype) with zoonotic potential isolated from diseased indoor pet cat, Japan.</title>
        <authorList>
            <person name="Fukano H."/>
            <person name="Terazono T."/>
            <person name="Hoshino Y."/>
        </authorList>
    </citation>
    <scope>NUCLEOTIDE SEQUENCE [LARGE SCALE GENOMIC DNA]</scope>
    <source>
        <strain evidence="10 11">Kuro-I</strain>
    </source>
</reference>
<feature type="compositionally biased region" description="Basic and acidic residues" evidence="7">
    <location>
        <begin position="150"/>
        <end position="159"/>
    </location>
</feature>
<proteinExistence type="predicted"/>
<dbReference type="Gene3D" id="3.40.47.10">
    <property type="match status" value="1"/>
</dbReference>
<evidence type="ECO:0000256" key="7">
    <source>
        <dbReference type="SAM" id="MobiDB-lite"/>
    </source>
</evidence>
<dbReference type="SMART" id="SM00825">
    <property type="entry name" value="PKS_KS"/>
    <property type="match status" value="1"/>
</dbReference>
<evidence type="ECO:0000256" key="1">
    <source>
        <dbReference type="ARBA" id="ARBA00022450"/>
    </source>
</evidence>
<dbReference type="SUPFAM" id="SSF53901">
    <property type="entry name" value="Thiolase-like"/>
    <property type="match status" value="1"/>
</dbReference>
<dbReference type="Pfam" id="PF00109">
    <property type="entry name" value="ketoacyl-synt"/>
    <property type="match status" value="1"/>
</dbReference>
<dbReference type="Gene3D" id="1.10.1200.10">
    <property type="entry name" value="ACP-like"/>
    <property type="match status" value="1"/>
</dbReference>
<dbReference type="InterPro" id="IPR014030">
    <property type="entry name" value="Ketoacyl_synth_N"/>
</dbReference>
<dbReference type="Pfam" id="PF00698">
    <property type="entry name" value="Acyl_transf_1"/>
    <property type="match status" value="1"/>
</dbReference>
<dbReference type="GO" id="GO:0005886">
    <property type="term" value="C:plasma membrane"/>
    <property type="evidence" value="ECO:0007669"/>
    <property type="project" value="TreeGrafter"/>
</dbReference>
<feature type="compositionally biased region" description="Low complexity" evidence="7">
    <location>
        <begin position="211"/>
        <end position="221"/>
    </location>
</feature>
<sequence length="919" mass="98038">MVEELDSAGDLGDWAGPDALADLDAGEAQRVVTERMRARIAAVMGYADRSAVDPAVPLTELGLDSLMAVRIRNGARADFGVEPPVALILQGASLHDLTVDLMRQLGLSGPDQVTENLENTAVVRARAQERAAARRGAAIRRRPTPPNLKYTEDKNCEHTRQRHRGSRHGRQIPGRERSVDLLEQPSARQGVDRHPVGTGPARRGRQRQDAGRPGICAPRTATGRDRRIRRGLLRIPPLAAQVLDPQHRLFLQCAWHALEDAGCDPAQFDGSIGVYGTSSPSGYLLHNLLSHRDPNAVLAEGLNFDQFSLFLQNDKDFLATRISHAFNLRGPSIAVQTACSSSLVAVHLACLSLLSGECDMALAGGSSLCIPHRVGYWNSPGSMVSAVGHCRPFDVRADGTVFGSGVAMVALKPLQAAIDAGDRIHAVIRGSAINNDGSAKMGYAAPNPAAQADVIAEAHAVAGIDSSTVSYVECHGTGTPLGDPIEIQGLRTAFEVSETPRPGPCVLGSVKSNIGHLEVAAGIAGLIKTILCLKHQAIPATLHYTSPNPELRLDQSPFVVQSKYGPWEWDGVLRAGVSSFGVGGTNAHVVLEQAPAQAPPVPARTAATGPQVLLLSAKTTAALRESRDALASALERPDCPDVSDVAHTLTRRRKHNITMAAVVHDREHAVKVLRAAEHDNVFVGESGAGDPPETTTPAPDRVVFLFPGQGAQHVGMAKGLYDTEPVFAEYFDTCAAGFRDEMGIDLHAEVFSGTATDLERIDRSQPALFTVEYALAKLVDSYGVRAGAYIGYSTGEYIAATLAGVFDLDTAIKTVALRARLMHESPPGAMVAVAVGPDEVAQYLSPGWSSRRSTIPATAWSPARRARFASSPNVSTRPGYPFAGSAPATRFTPARWIRCWMNSRHSCPSSSSALRARRC</sequence>
<dbReference type="InterPro" id="IPR018201">
    <property type="entry name" value="Ketoacyl_synth_AS"/>
</dbReference>
<dbReference type="FunFam" id="3.40.47.10:FF:000042">
    <property type="entry name" value="Polyketide synthase Pks13"/>
    <property type="match status" value="1"/>
</dbReference>
<dbReference type="InterPro" id="IPR020841">
    <property type="entry name" value="PKS_Beta-ketoAc_synthase_dom"/>
</dbReference>
<dbReference type="EMBL" id="AP023343">
    <property type="protein sequence ID" value="BCI89817.1"/>
    <property type="molecule type" value="Genomic_DNA"/>
</dbReference>
<dbReference type="InterPro" id="IPR006162">
    <property type="entry name" value="Ppantetheine_attach_site"/>
</dbReference>
<dbReference type="InterPro" id="IPR014031">
    <property type="entry name" value="Ketoacyl_synth_C"/>
</dbReference>
<evidence type="ECO:0000313" key="10">
    <source>
        <dbReference type="EMBL" id="BCI89817.1"/>
    </source>
</evidence>
<feature type="compositionally biased region" description="Basic residues" evidence="7">
    <location>
        <begin position="160"/>
        <end position="170"/>
    </location>
</feature>
<keyword evidence="6" id="KW-0511">Multifunctional enzyme</keyword>
<dbReference type="InterPro" id="IPR050091">
    <property type="entry name" value="PKS_NRPS_Biosynth_Enz"/>
</dbReference>
<evidence type="ECO:0000259" key="8">
    <source>
        <dbReference type="PROSITE" id="PS50075"/>
    </source>
</evidence>
<keyword evidence="4" id="KW-0276">Fatty acid metabolism</keyword>
<dbReference type="AlphaFoldDB" id="A0A7G1IG18"/>
<dbReference type="InterPro" id="IPR036736">
    <property type="entry name" value="ACP-like_sf"/>
</dbReference>
<dbReference type="Pfam" id="PF00550">
    <property type="entry name" value="PP-binding"/>
    <property type="match status" value="1"/>
</dbReference>
<dbReference type="CDD" id="cd00833">
    <property type="entry name" value="PKS"/>
    <property type="match status" value="1"/>
</dbReference>
<dbReference type="InterPro" id="IPR032821">
    <property type="entry name" value="PKS_assoc"/>
</dbReference>
<protein>
    <submittedName>
        <fullName evidence="10">Uncharacterized protein</fullName>
    </submittedName>
</protein>
<dbReference type="InterPro" id="IPR001227">
    <property type="entry name" value="Ac_transferase_dom_sf"/>
</dbReference>
<accession>A0A7G1IG18</accession>
<dbReference type="InterPro" id="IPR014043">
    <property type="entry name" value="Acyl_transferase_dom"/>
</dbReference>
<dbReference type="InterPro" id="IPR016039">
    <property type="entry name" value="Thiolase-like"/>
</dbReference>
<dbReference type="InterPro" id="IPR009081">
    <property type="entry name" value="PP-bd_ACP"/>
</dbReference>
<dbReference type="SMART" id="SM00823">
    <property type="entry name" value="PKS_PP"/>
    <property type="match status" value="1"/>
</dbReference>
<dbReference type="Gene3D" id="3.40.366.10">
    <property type="entry name" value="Malonyl-Coenzyme A Acyl Carrier Protein, domain 2"/>
    <property type="match status" value="1"/>
</dbReference>
<dbReference type="Proteomes" id="UP000516380">
    <property type="component" value="Chromosome"/>
</dbReference>
<name>A0A7G1IG18_MYCKA</name>
<feature type="domain" description="Carrier" evidence="8">
    <location>
        <begin position="30"/>
        <end position="105"/>
    </location>
</feature>
<evidence type="ECO:0000256" key="3">
    <source>
        <dbReference type="ARBA" id="ARBA00022679"/>
    </source>
</evidence>
<dbReference type="GO" id="GO:0071770">
    <property type="term" value="P:DIM/DIP cell wall layer assembly"/>
    <property type="evidence" value="ECO:0007669"/>
    <property type="project" value="TreeGrafter"/>
</dbReference>
<keyword evidence="5" id="KW-0443">Lipid metabolism</keyword>
<evidence type="ECO:0000256" key="4">
    <source>
        <dbReference type="ARBA" id="ARBA00022832"/>
    </source>
</evidence>
<evidence type="ECO:0000256" key="5">
    <source>
        <dbReference type="ARBA" id="ARBA00023098"/>
    </source>
</evidence>
<dbReference type="PROSITE" id="PS50075">
    <property type="entry name" value="CARRIER"/>
    <property type="match status" value="1"/>
</dbReference>
<dbReference type="Pfam" id="PF02801">
    <property type="entry name" value="Ketoacyl-synt_C"/>
    <property type="match status" value="1"/>
</dbReference>
<evidence type="ECO:0000256" key="6">
    <source>
        <dbReference type="ARBA" id="ARBA00023268"/>
    </source>
</evidence>
<dbReference type="GO" id="GO:0006633">
    <property type="term" value="P:fatty acid biosynthetic process"/>
    <property type="evidence" value="ECO:0007669"/>
    <property type="project" value="InterPro"/>
</dbReference>
<evidence type="ECO:0000259" key="9">
    <source>
        <dbReference type="PROSITE" id="PS52004"/>
    </source>
</evidence>
<keyword evidence="1" id="KW-0596">Phosphopantetheine</keyword>
<dbReference type="PANTHER" id="PTHR43775">
    <property type="entry name" value="FATTY ACID SYNTHASE"/>
    <property type="match status" value="1"/>
</dbReference>
<dbReference type="InterPro" id="IPR020806">
    <property type="entry name" value="PKS_PP-bd"/>
</dbReference>
<organism evidence="10 11">
    <name type="scientific">Mycobacterium kansasii</name>
    <dbReference type="NCBI Taxonomy" id="1768"/>
    <lineage>
        <taxon>Bacteria</taxon>
        <taxon>Bacillati</taxon>
        <taxon>Actinomycetota</taxon>
        <taxon>Actinomycetes</taxon>
        <taxon>Mycobacteriales</taxon>
        <taxon>Mycobacteriaceae</taxon>
        <taxon>Mycobacterium</taxon>
    </lineage>
</organism>